<evidence type="ECO:0000256" key="1">
    <source>
        <dbReference type="ARBA" id="ARBA00004123"/>
    </source>
</evidence>
<feature type="domain" description="WRKY" evidence="8">
    <location>
        <begin position="119"/>
        <end position="187"/>
    </location>
</feature>
<feature type="region of interest" description="Disordered" evidence="7">
    <location>
        <begin position="185"/>
        <end position="221"/>
    </location>
</feature>
<dbReference type="GO" id="GO:0010193">
    <property type="term" value="P:response to ozone"/>
    <property type="evidence" value="ECO:0007669"/>
    <property type="project" value="UniProtKB-ARBA"/>
</dbReference>
<dbReference type="Pfam" id="PF03106">
    <property type="entry name" value="WRKY"/>
    <property type="match status" value="1"/>
</dbReference>
<dbReference type="GO" id="GO:0009751">
    <property type="term" value="P:response to salicylic acid"/>
    <property type="evidence" value="ECO:0007669"/>
    <property type="project" value="UniProtKB-ARBA"/>
</dbReference>
<feature type="region of interest" description="Disordered" evidence="7">
    <location>
        <begin position="76"/>
        <end position="117"/>
    </location>
</feature>
<dbReference type="GO" id="GO:0010150">
    <property type="term" value="P:leaf senescence"/>
    <property type="evidence" value="ECO:0007669"/>
    <property type="project" value="UniProtKB-ARBA"/>
</dbReference>
<dbReference type="GO" id="GO:0000976">
    <property type="term" value="F:transcription cis-regulatory region binding"/>
    <property type="evidence" value="ECO:0007669"/>
    <property type="project" value="TreeGrafter"/>
</dbReference>
<gene>
    <name evidence="9" type="ORF">DCAF_LOCUS21456</name>
</gene>
<comment type="similarity">
    <text evidence="6">Belongs to the WRKY group III family.</text>
</comment>
<evidence type="ECO:0000256" key="4">
    <source>
        <dbReference type="ARBA" id="ARBA00023163"/>
    </source>
</evidence>
<dbReference type="PROSITE" id="PS50811">
    <property type="entry name" value="WRKY"/>
    <property type="match status" value="1"/>
</dbReference>
<evidence type="ECO:0000313" key="10">
    <source>
        <dbReference type="Proteomes" id="UP001314170"/>
    </source>
</evidence>
<accession>A0AAV1SCN0</accession>
<reference evidence="9 10" key="1">
    <citation type="submission" date="2024-01" db="EMBL/GenBank/DDBJ databases">
        <authorList>
            <person name="Waweru B."/>
        </authorList>
    </citation>
    <scope>NUCLEOTIDE SEQUENCE [LARGE SCALE GENOMIC DNA]</scope>
</reference>
<proteinExistence type="inferred from homology"/>
<dbReference type="InterPro" id="IPR044810">
    <property type="entry name" value="WRKY_plant"/>
</dbReference>
<dbReference type="EMBL" id="CAWUPB010001173">
    <property type="protein sequence ID" value="CAK7348750.1"/>
    <property type="molecule type" value="Genomic_DNA"/>
</dbReference>
<keyword evidence="5" id="KW-0539">Nucleus</keyword>
<evidence type="ECO:0000256" key="5">
    <source>
        <dbReference type="ARBA" id="ARBA00023242"/>
    </source>
</evidence>
<keyword evidence="10" id="KW-1185">Reference proteome</keyword>
<keyword evidence="4" id="KW-0804">Transcription</keyword>
<dbReference type="SMART" id="SM00774">
    <property type="entry name" value="WRKY"/>
    <property type="match status" value="1"/>
</dbReference>
<dbReference type="FunFam" id="2.20.25.80:FF:000009">
    <property type="entry name" value="WRKY transcription factor 53"/>
    <property type="match status" value="1"/>
</dbReference>
<dbReference type="GO" id="GO:0005634">
    <property type="term" value="C:nucleus"/>
    <property type="evidence" value="ECO:0007669"/>
    <property type="project" value="UniProtKB-SubCell"/>
</dbReference>
<comment type="caution">
    <text evidence="9">The sequence shown here is derived from an EMBL/GenBank/DDBJ whole genome shotgun (WGS) entry which is preliminary data.</text>
</comment>
<dbReference type="PANTHER" id="PTHR32096">
    <property type="entry name" value="WRKY TRANSCRIPTION FACTOR 30-RELATED-RELATED"/>
    <property type="match status" value="1"/>
</dbReference>
<dbReference type="AlphaFoldDB" id="A0AAV1SCN0"/>
<dbReference type="SUPFAM" id="SSF118290">
    <property type="entry name" value="WRKY DNA-binding domain"/>
    <property type="match status" value="1"/>
</dbReference>
<keyword evidence="2" id="KW-0805">Transcription regulation</keyword>
<dbReference type="Gene3D" id="2.20.25.80">
    <property type="entry name" value="WRKY domain"/>
    <property type="match status" value="1"/>
</dbReference>
<evidence type="ECO:0000256" key="3">
    <source>
        <dbReference type="ARBA" id="ARBA00023125"/>
    </source>
</evidence>
<dbReference type="GO" id="GO:0042542">
    <property type="term" value="P:response to hydrogen peroxide"/>
    <property type="evidence" value="ECO:0007669"/>
    <property type="project" value="UniProtKB-ARBA"/>
</dbReference>
<feature type="compositionally biased region" description="Polar residues" evidence="7">
    <location>
        <begin position="199"/>
        <end position="211"/>
    </location>
</feature>
<dbReference type="InterPro" id="IPR003657">
    <property type="entry name" value="WRKY_dom"/>
</dbReference>
<comment type="subcellular location">
    <subcellularLocation>
        <location evidence="1">Nucleus</location>
    </subcellularLocation>
</comment>
<dbReference type="Proteomes" id="UP001314170">
    <property type="component" value="Unassembled WGS sequence"/>
</dbReference>
<feature type="compositionally biased region" description="Basic and acidic residues" evidence="7">
    <location>
        <begin position="84"/>
        <end position="98"/>
    </location>
</feature>
<evidence type="ECO:0000313" key="9">
    <source>
        <dbReference type="EMBL" id="CAK7348750.1"/>
    </source>
</evidence>
<dbReference type="PANTHER" id="PTHR32096:SF133">
    <property type="entry name" value="WRKY TRANSCRIPTION FACTOR 41-RELATED"/>
    <property type="match status" value="1"/>
</dbReference>
<dbReference type="GO" id="GO:0003700">
    <property type="term" value="F:DNA-binding transcription factor activity"/>
    <property type="evidence" value="ECO:0007669"/>
    <property type="project" value="InterPro"/>
</dbReference>
<dbReference type="InterPro" id="IPR036576">
    <property type="entry name" value="WRKY_dom_sf"/>
</dbReference>
<name>A0AAV1SCN0_9ROSI</name>
<feature type="compositionally biased region" description="Basic and acidic residues" evidence="7">
    <location>
        <begin position="212"/>
        <end position="221"/>
    </location>
</feature>
<evidence type="ECO:0000256" key="2">
    <source>
        <dbReference type="ARBA" id="ARBA00023015"/>
    </source>
</evidence>
<protein>
    <recommendedName>
        <fullName evidence="8">WRKY domain-containing protein</fullName>
    </recommendedName>
</protein>
<keyword evidence="3" id="KW-0238">DNA-binding</keyword>
<evidence type="ECO:0000259" key="8">
    <source>
        <dbReference type="PROSITE" id="PS50811"/>
    </source>
</evidence>
<feature type="compositionally biased region" description="Low complexity" evidence="7">
    <location>
        <begin position="187"/>
        <end position="198"/>
    </location>
</feature>
<evidence type="ECO:0000256" key="7">
    <source>
        <dbReference type="SAM" id="MobiDB-lite"/>
    </source>
</evidence>
<organism evidence="9 10">
    <name type="scientific">Dovyalis caffra</name>
    <dbReference type="NCBI Taxonomy" id="77055"/>
    <lineage>
        <taxon>Eukaryota</taxon>
        <taxon>Viridiplantae</taxon>
        <taxon>Streptophyta</taxon>
        <taxon>Embryophyta</taxon>
        <taxon>Tracheophyta</taxon>
        <taxon>Spermatophyta</taxon>
        <taxon>Magnoliopsida</taxon>
        <taxon>eudicotyledons</taxon>
        <taxon>Gunneridae</taxon>
        <taxon>Pentapetalae</taxon>
        <taxon>rosids</taxon>
        <taxon>fabids</taxon>
        <taxon>Malpighiales</taxon>
        <taxon>Salicaceae</taxon>
        <taxon>Flacourtieae</taxon>
        <taxon>Dovyalis</taxon>
    </lineage>
</organism>
<evidence type="ECO:0000256" key="6">
    <source>
        <dbReference type="ARBA" id="ARBA00060850"/>
    </source>
</evidence>
<sequence length="360" mass="40398">MEWEQKTLISELTRGKELAKQLRNQLNPSSSLESRKFLVEKILSSYEKALSMLNWGALAADQPKPTMGMMESLHSFANSSPRSEVSDQDGKEECDKNVSKKRKTQPRWTEQVKIRSGTGLEGPLDDGYSWRKYGQKDILGANFPRGYYRCTHRHSQGCLATKQVQKSDEDHSVFEVTYRGRHTCNQASPSSVVASPSPKNNFSKQSRYHCQQQHEGKPKPSKEIVLNFGSDCLQVKTEDMGSKNDIFPSFSFPCTSFGNENEENNIFTESMMENNFLGSLSPTFISPATSESNYFSMSPCHMNSFGIGYQNVQTPDSELTTEIISAPTSVTNSPIGDLDISIDNVDFDTTFPFDDSELFA</sequence>